<dbReference type="PANTHER" id="PTHR24200:SF11">
    <property type="entry name" value="TOUCAN, ISOFORM A"/>
    <property type="match status" value="1"/>
</dbReference>
<feature type="compositionally biased region" description="Polar residues" evidence="3">
    <location>
        <begin position="956"/>
        <end position="965"/>
    </location>
</feature>
<evidence type="ECO:0000256" key="1">
    <source>
        <dbReference type="ARBA" id="ARBA00023054"/>
    </source>
</evidence>
<dbReference type="EMBL" id="GFPF01009775">
    <property type="protein sequence ID" value="MAA20921.1"/>
    <property type="molecule type" value="Transcribed_RNA"/>
</dbReference>
<dbReference type="Gene3D" id="2.30.30.190">
    <property type="entry name" value="CAP Gly-rich-like domain"/>
    <property type="match status" value="1"/>
</dbReference>
<name>A0A224Z1X4_9ACAR</name>
<proteinExistence type="predicted"/>
<feature type="region of interest" description="Disordered" evidence="3">
    <location>
        <begin position="162"/>
        <end position="182"/>
    </location>
</feature>
<feature type="region of interest" description="Disordered" evidence="3">
    <location>
        <begin position="737"/>
        <end position="974"/>
    </location>
</feature>
<evidence type="ECO:0000256" key="2">
    <source>
        <dbReference type="SAM" id="Coils"/>
    </source>
</evidence>
<dbReference type="PANTHER" id="PTHR24200">
    <property type="entry name" value="TOUCAN, ISOFORM A"/>
    <property type="match status" value="1"/>
</dbReference>
<feature type="region of interest" description="Disordered" evidence="3">
    <location>
        <begin position="513"/>
        <end position="556"/>
    </location>
</feature>
<feature type="compositionally biased region" description="Polar residues" evidence="3">
    <location>
        <begin position="526"/>
        <end position="549"/>
    </location>
</feature>
<dbReference type="GO" id="GO:0005737">
    <property type="term" value="C:cytoplasm"/>
    <property type="evidence" value="ECO:0007669"/>
    <property type="project" value="TreeGrafter"/>
</dbReference>
<feature type="domain" description="CAP-Gly" evidence="4">
    <location>
        <begin position="104"/>
        <end position="147"/>
    </location>
</feature>
<dbReference type="SMART" id="SM01052">
    <property type="entry name" value="CAP_GLY"/>
    <property type="match status" value="1"/>
</dbReference>
<feature type="coiled-coil region" evidence="2">
    <location>
        <begin position="1165"/>
        <end position="1199"/>
    </location>
</feature>
<dbReference type="GO" id="GO:0008017">
    <property type="term" value="F:microtubule binding"/>
    <property type="evidence" value="ECO:0007669"/>
    <property type="project" value="TreeGrafter"/>
</dbReference>
<sequence length="1477" mass="162126">MAEGHRLDTGQQRSSKIARFIPRPQRVIARKLEDFTSLLPKPSSSPSSLPSEPEQLLQTSSGSLNRKSAEVPVNEAFRRTHKYLKIGDRVSIGESKLGILQYYGETHFAEGVLCGIELDDAAGGKHSGIVDGVVYFTCRPNHGIFVPESKVKLHVHQSVPTLPELSSPAQTENEQPAVRPKSASLLSRLPKLGFSGRASKSRQREIDTTDEVDDAGGYVTVCNTEVVSYSAERDAPLWRDATISGSPDSDSDDYDRRDPSLRDRVSPEVLQELRSALMSELPPQQPAPEPSAAPKNTLSPIHENSDEVESRCAKKILSQSPEGAVGGVDFLSPIAEIMDEMDEGSKQESLGILTDGAMRDIAVSVDGQSFQGVLPNSFSVDDVADIMDEEQLDEVEEEPCAESTAFKPSEPLTDDNIPMISSNVLRILQYNFPDQVDYLNTVMARSGAIITNEPSPFSHTTSETPSSATDESGLKRTSDSLECSSGFATSIGSVECELPSAADALTAVNLSSLQGEDGTRPKRPTSAYTVRSTDTGFQGDSEMENQSEAGTAVSPCEDKMMRWSTCSSQDSGAVSESEFQRRNLHPDCCPDCGRVSSPAGKRLPPLRLQAPVSKDPMSAVKQDEVDADQEQSANEPPVVRGDDAGEQEEACEEGSSPDARPAEACGSQASAPEPETKDANHVGTESGVAEPDDTKVAAAEKTGKVEKTTSKRVPISFPKPAPKVVVSKVKAMIEAGKTESEEAAKKIVRQPKKGRWDDVTSKLAASMADEKAKPKVKEVKSKVFTNLEGAKQQVTRPTALPPTLRKPMRSMSSRGSVRTEADALTPTSERHHESPGGDSSKDDTAESTTTAHDSSIMKGGDAASVHSSGKGAASVKSALSERKTKPAPKRPDYPRPWNTRPPTKELDGSSMSRPALARRSLPVQPKSPCMPKTVHFSPLPCSPASRRQDVKKGTAGATTRVNSQGPGTGPPSKIGEARIQAQTKAEFTKEIQRLGALCESRTKELTMLKLQLRHASAGFASFAVVVQHLNAQVLQNNSFRIPKLSEELRKSQEEIDKARIAIEEYKNKIEELKQSHEKEIIALREELEASHKKRTEELEAAHQNELTGYLEAHARKLEEMKTFYTDVVDSSRKSNDETLDAMKQRHREKIDAINEEYSLQLDSINEDHQARYKELEQRYEALQQQYKQLQQQAREFQESVLSDTDAKIQWLSKKNADLQKEVESLNVVLEMRANQIQNLQHAKIELERKEEELDRCKVKMQKMEARIEDLQELLNEKAKVQSQLSVENAKLRETSEKQNRQLSRLDMHNEELKYKLRESVTSPMRDGGNKARARSTAHKRYSVADPTAMSQSWHAADHQSSPRASNGGGRLLSGAHGLHRINQTSHSLPRGSSEGFQPRMRRSMSETSPPQDACVQQLFASFAADVSGDGGTDESFSTFENSPCSQDDLLRLTWVKEDGDILQQDSETPNTPRVDSS</sequence>
<feature type="coiled-coil region" evidence="2">
    <location>
        <begin position="1229"/>
        <end position="1290"/>
    </location>
</feature>
<feature type="compositionally biased region" description="Basic and acidic residues" evidence="3">
    <location>
        <begin position="254"/>
        <end position="265"/>
    </location>
</feature>
<dbReference type="InterPro" id="IPR000938">
    <property type="entry name" value="CAP-Gly_domain"/>
</dbReference>
<dbReference type="Pfam" id="PF01302">
    <property type="entry name" value="CAP_GLY"/>
    <property type="match status" value="1"/>
</dbReference>
<feature type="region of interest" description="Disordered" evidence="3">
    <location>
        <begin position="451"/>
        <end position="479"/>
    </location>
</feature>
<feature type="region of interest" description="Disordered" evidence="3">
    <location>
        <begin position="281"/>
        <end position="309"/>
    </location>
</feature>
<feature type="compositionally biased region" description="Basic and acidic residues" evidence="3">
    <location>
        <begin position="768"/>
        <end position="781"/>
    </location>
</feature>
<feature type="compositionally biased region" description="Low complexity" evidence="3">
    <location>
        <begin position="38"/>
        <end position="58"/>
    </location>
</feature>
<reference evidence="5" key="1">
    <citation type="journal article" date="2017" name="Parasit. Vectors">
        <title>Sialotranscriptomics of Rhipicephalus zambeziensis reveals intricate expression profiles of secretory proteins and suggests tight temporal transcriptional regulation during blood-feeding.</title>
        <authorList>
            <person name="de Castro M.H."/>
            <person name="de Klerk D."/>
            <person name="Pienaar R."/>
            <person name="Rees D.J.G."/>
            <person name="Mans B.J."/>
        </authorList>
    </citation>
    <scope>NUCLEOTIDE SEQUENCE</scope>
    <source>
        <tissue evidence="5">Salivary glands</tissue>
    </source>
</reference>
<feature type="region of interest" description="Disordered" evidence="3">
    <location>
        <begin position="240"/>
        <end position="265"/>
    </location>
</feature>
<evidence type="ECO:0000259" key="4">
    <source>
        <dbReference type="PROSITE" id="PS50245"/>
    </source>
</evidence>
<feature type="compositionally biased region" description="Basic and acidic residues" evidence="3">
    <location>
        <begin position="828"/>
        <end position="844"/>
    </location>
</feature>
<feature type="compositionally biased region" description="Polar residues" evidence="3">
    <location>
        <begin position="1348"/>
        <end position="1364"/>
    </location>
</feature>
<feature type="compositionally biased region" description="Polar residues" evidence="3">
    <location>
        <begin position="452"/>
        <end position="470"/>
    </location>
</feature>
<dbReference type="GO" id="GO:0005634">
    <property type="term" value="C:nucleus"/>
    <property type="evidence" value="ECO:0007669"/>
    <property type="project" value="TreeGrafter"/>
</dbReference>
<dbReference type="InterPro" id="IPR036859">
    <property type="entry name" value="CAP-Gly_dom_sf"/>
</dbReference>
<feature type="compositionally biased region" description="Basic and acidic residues" evidence="3">
    <location>
        <begin position="879"/>
        <end position="893"/>
    </location>
</feature>
<feature type="region of interest" description="Disordered" evidence="3">
    <location>
        <begin position="38"/>
        <end position="70"/>
    </location>
</feature>
<feature type="region of interest" description="Disordered" evidence="3">
    <location>
        <begin position="594"/>
        <end position="718"/>
    </location>
</feature>
<evidence type="ECO:0000256" key="3">
    <source>
        <dbReference type="SAM" id="MobiDB-lite"/>
    </source>
</evidence>
<accession>A0A224Z1X4</accession>
<protein>
    <submittedName>
        <fullName evidence="5">Microtubule associated tumor suppressor candidate 2</fullName>
    </submittedName>
</protein>
<dbReference type="InterPro" id="IPR051293">
    <property type="entry name" value="MTUS1/CCDC69"/>
</dbReference>
<dbReference type="PROSITE" id="PS50245">
    <property type="entry name" value="CAP_GLY_2"/>
    <property type="match status" value="1"/>
</dbReference>
<feature type="compositionally biased region" description="Low complexity" evidence="3">
    <location>
        <begin position="867"/>
        <end position="878"/>
    </location>
</feature>
<feature type="compositionally biased region" description="Basic residues" evidence="3">
    <location>
        <begin position="1331"/>
        <end position="1341"/>
    </location>
</feature>
<feature type="coiled-coil region" evidence="2">
    <location>
        <begin position="1041"/>
        <end position="1104"/>
    </location>
</feature>
<keyword evidence="1 2" id="KW-0175">Coiled coil</keyword>
<feature type="region of interest" description="Disordered" evidence="3">
    <location>
        <begin position="1318"/>
        <end position="1411"/>
    </location>
</feature>
<evidence type="ECO:0000313" key="5">
    <source>
        <dbReference type="EMBL" id="MAA20921.1"/>
    </source>
</evidence>
<organism evidence="5">
    <name type="scientific">Rhipicephalus zambeziensis</name>
    <dbReference type="NCBI Taxonomy" id="60191"/>
    <lineage>
        <taxon>Eukaryota</taxon>
        <taxon>Metazoa</taxon>
        <taxon>Ecdysozoa</taxon>
        <taxon>Arthropoda</taxon>
        <taxon>Chelicerata</taxon>
        <taxon>Arachnida</taxon>
        <taxon>Acari</taxon>
        <taxon>Parasitiformes</taxon>
        <taxon>Ixodida</taxon>
        <taxon>Ixodoidea</taxon>
        <taxon>Ixodidae</taxon>
        <taxon>Rhipicephalinae</taxon>
        <taxon>Rhipicephalus</taxon>
        <taxon>Rhipicephalus</taxon>
    </lineage>
</organism>
<dbReference type="SUPFAM" id="SSF74924">
    <property type="entry name" value="Cap-Gly domain"/>
    <property type="match status" value="1"/>
</dbReference>